<proteinExistence type="predicted"/>
<dbReference type="EMBL" id="FQXR01000004">
    <property type="protein sequence ID" value="SHH72437.1"/>
    <property type="molecule type" value="Genomic_DNA"/>
</dbReference>
<reference evidence="2 3" key="1">
    <citation type="submission" date="2016-11" db="EMBL/GenBank/DDBJ databases">
        <authorList>
            <person name="Jaros S."/>
            <person name="Januszkiewicz K."/>
            <person name="Wedrychowicz H."/>
        </authorList>
    </citation>
    <scope>NUCLEOTIDE SEQUENCE [LARGE SCALE GENOMIC DNA]</scope>
    <source>
        <strain evidence="2 3">DSM 13106</strain>
    </source>
</reference>
<dbReference type="Pfam" id="PF10057">
    <property type="entry name" value="MpsC"/>
    <property type="match status" value="1"/>
</dbReference>
<dbReference type="STRING" id="1123281.SAMN02745180_00831"/>
<dbReference type="InterPro" id="IPR018745">
    <property type="entry name" value="MpsC"/>
</dbReference>
<protein>
    <submittedName>
        <fullName evidence="2">Uncharacterized conserved protein</fullName>
    </submittedName>
</protein>
<keyword evidence="3" id="KW-1185">Reference proteome</keyword>
<dbReference type="Proteomes" id="UP000184389">
    <property type="component" value="Unassembled WGS sequence"/>
</dbReference>
<feature type="domain" description="Na+-translocating membrane potential-generating system MpsC" evidence="1">
    <location>
        <begin position="25"/>
        <end position="129"/>
    </location>
</feature>
<gene>
    <name evidence="2" type="ORF">SAMN02745180_00831</name>
</gene>
<sequence>MKEYREGGNEKLMKRPVCVDNINAKRHIEDSFKSFMSKYFSRGPGVVKGYIMEDVVLVYCEDFLTTLEKNLAKDEIGQCYVQIIRKKISDEYGDFLVDMIETSVGRDVKTFYLDCNVANNSLCCVFMLNEATEVC</sequence>
<name>A0A1M5VB38_9FIRM</name>
<evidence type="ECO:0000313" key="2">
    <source>
        <dbReference type="EMBL" id="SHH72437.1"/>
    </source>
</evidence>
<evidence type="ECO:0000313" key="3">
    <source>
        <dbReference type="Proteomes" id="UP000184389"/>
    </source>
</evidence>
<accession>A0A1M5VB38</accession>
<dbReference type="AlphaFoldDB" id="A0A1M5VB38"/>
<evidence type="ECO:0000259" key="1">
    <source>
        <dbReference type="Pfam" id="PF10057"/>
    </source>
</evidence>
<organism evidence="2 3">
    <name type="scientific">Sporanaerobacter acetigenes DSM 13106</name>
    <dbReference type="NCBI Taxonomy" id="1123281"/>
    <lineage>
        <taxon>Bacteria</taxon>
        <taxon>Bacillati</taxon>
        <taxon>Bacillota</taxon>
        <taxon>Tissierellia</taxon>
        <taxon>Tissierellales</taxon>
        <taxon>Sporanaerobacteraceae</taxon>
        <taxon>Sporanaerobacter</taxon>
    </lineage>
</organism>